<feature type="region of interest" description="Disordered" evidence="2">
    <location>
        <begin position="14"/>
        <end position="45"/>
    </location>
</feature>
<dbReference type="PROSITE" id="PS50005">
    <property type="entry name" value="TPR"/>
    <property type="match status" value="1"/>
</dbReference>
<dbReference type="SUPFAM" id="SSF48452">
    <property type="entry name" value="TPR-like"/>
    <property type="match status" value="1"/>
</dbReference>
<dbReference type="AlphaFoldDB" id="A6GAU8"/>
<dbReference type="Gene3D" id="1.25.40.10">
    <property type="entry name" value="Tetratricopeptide repeat domain"/>
    <property type="match status" value="1"/>
</dbReference>
<dbReference type="InterPro" id="IPR011990">
    <property type="entry name" value="TPR-like_helical_dom_sf"/>
</dbReference>
<evidence type="ECO:0000256" key="3">
    <source>
        <dbReference type="SAM" id="Phobius"/>
    </source>
</evidence>
<evidence type="ECO:0000256" key="1">
    <source>
        <dbReference type="PROSITE-ProRule" id="PRU00339"/>
    </source>
</evidence>
<organism evidence="5 6">
    <name type="scientific">Plesiocystis pacifica SIR-1</name>
    <dbReference type="NCBI Taxonomy" id="391625"/>
    <lineage>
        <taxon>Bacteria</taxon>
        <taxon>Pseudomonadati</taxon>
        <taxon>Myxococcota</taxon>
        <taxon>Polyangia</taxon>
        <taxon>Nannocystales</taxon>
        <taxon>Nannocystaceae</taxon>
        <taxon>Plesiocystis</taxon>
    </lineage>
</organism>
<accession>A6GAU8</accession>
<feature type="transmembrane region" description="Helical" evidence="3">
    <location>
        <begin position="240"/>
        <end position="263"/>
    </location>
</feature>
<feature type="signal peptide" evidence="4">
    <location>
        <begin position="1"/>
        <end position="16"/>
    </location>
</feature>
<keyword evidence="3" id="KW-0472">Membrane</keyword>
<feature type="chain" id="PRO_5002697252" evidence="4">
    <location>
        <begin position="17"/>
        <end position="356"/>
    </location>
</feature>
<sequence length="356" mass="36765">MVLTALVCLFSAPAGAGQASPPAAGADPEAPRAPGAKAPKDDNKAAAKAAFDEGLAAAAAGEFEAAIAHFGRAQQLRPHPTTLFNLAYALERAGRLPEAWALFDAILDTVDSQTERSDVRTRMQAIEGRIAVLEVSAEPRERLCIDGHDMPQVGGSYRVALEPGDHTLLLDAKEVQARLHAGERRVLLLDARVPPPSATPPPRPRSIPAMAGLASGTGALALGLGVGSILATEQPPGLKLGLGAGAAASAGVAMGAGLAALLLDRRFERQVQGLPPRRKRRREVDRAPAACPGSPSLDDRVDLELLPDIIQPASFASAIELPPALPIALPPLENFGGNFGGNFGDAFGPGDIKSAP</sequence>
<evidence type="ECO:0000313" key="6">
    <source>
        <dbReference type="Proteomes" id="UP000005801"/>
    </source>
</evidence>
<evidence type="ECO:0000313" key="5">
    <source>
        <dbReference type="EMBL" id="EDM77039.1"/>
    </source>
</evidence>
<keyword evidence="1" id="KW-0802">TPR repeat</keyword>
<keyword evidence="3" id="KW-0812">Transmembrane</keyword>
<keyword evidence="4" id="KW-0732">Signal</keyword>
<reference evidence="5 6" key="1">
    <citation type="submission" date="2007-06" db="EMBL/GenBank/DDBJ databases">
        <authorList>
            <person name="Shimkets L."/>
            <person name="Ferriera S."/>
            <person name="Johnson J."/>
            <person name="Kravitz S."/>
            <person name="Beeson K."/>
            <person name="Sutton G."/>
            <person name="Rogers Y.-H."/>
            <person name="Friedman R."/>
            <person name="Frazier M."/>
            <person name="Venter J.C."/>
        </authorList>
    </citation>
    <scope>NUCLEOTIDE SEQUENCE [LARGE SCALE GENOMIC DNA]</scope>
    <source>
        <strain evidence="5 6">SIR-1</strain>
    </source>
</reference>
<dbReference type="EMBL" id="ABCS01000053">
    <property type="protein sequence ID" value="EDM77039.1"/>
    <property type="molecule type" value="Genomic_DNA"/>
</dbReference>
<evidence type="ECO:0000256" key="2">
    <source>
        <dbReference type="SAM" id="MobiDB-lite"/>
    </source>
</evidence>
<proteinExistence type="predicted"/>
<name>A6GAU8_9BACT</name>
<gene>
    <name evidence="5" type="ORF">PPSIR1_16100</name>
</gene>
<keyword evidence="6" id="KW-1185">Reference proteome</keyword>
<feature type="region of interest" description="Disordered" evidence="2">
    <location>
        <begin position="273"/>
        <end position="296"/>
    </location>
</feature>
<feature type="repeat" description="TPR" evidence="1">
    <location>
        <begin position="47"/>
        <end position="80"/>
    </location>
</feature>
<protein>
    <submittedName>
        <fullName evidence="5">Uncharacterized protein</fullName>
    </submittedName>
</protein>
<dbReference type="InterPro" id="IPR019734">
    <property type="entry name" value="TPR_rpt"/>
</dbReference>
<feature type="compositionally biased region" description="Low complexity" evidence="2">
    <location>
        <begin position="14"/>
        <end position="26"/>
    </location>
</feature>
<dbReference type="Proteomes" id="UP000005801">
    <property type="component" value="Unassembled WGS sequence"/>
</dbReference>
<evidence type="ECO:0000256" key="4">
    <source>
        <dbReference type="SAM" id="SignalP"/>
    </source>
</evidence>
<keyword evidence="3" id="KW-1133">Transmembrane helix</keyword>
<comment type="caution">
    <text evidence="5">The sequence shown here is derived from an EMBL/GenBank/DDBJ whole genome shotgun (WGS) entry which is preliminary data.</text>
</comment>
<dbReference type="STRING" id="391625.PPSIR1_16100"/>